<sequence>MSTVMYHLDISMCCFFVKKASTVYLSELPFDGGFFSSGFKHSQPICVLQHLRSPGQSESHLHLSTESPARNLESVAFCDNCVRNAKKCENLRLFICHWQRALSAPTNWLIALFRLCRFNLKYVEKRLDPKNTTFTLSMNTVSLSSRNAQESSFYFCVCVHVNEVVLLVLAITCTVSMPACTHHLRIVNCAKKKYFTKVKKCDSSFSVLILQGLGAEGALSLVHFLQATSEVVRGWCSHWDRSFLIGFVMDIDHAIVWLFDFLAVPYIRGHVSAWPWLAIGQRTRCFLVMVAQCSYFTIPHFVGLLGRACFYS</sequence>
<protein>
    <submittedName>
        <fullName evidence="1">Uncharacterized protein</fullName>
    </submittedName>
</protein>
<dbReference type="AlphaFoldDB" id="A0A0V0S5I9"/>
<evidence type="ECO:0000313" key="2">
    <source>
        <dbReference type="Proteomes" id="UP000054630"/>
    </source>
</evidence>
<reference evidence="1 2" key="1">
    <citation type="submission" date="2015-01" db="EMBL/GenBank/DDBJ databases">
        <title>Evolution of Trichinella species and genotypes.</title>
        <authorList>
            <person name="Korhonen P.K."/>
            <person name="Edoardo P."/>
            <person name="Giuseppe L.R."/>
            <person name="Gasser R.B."/>
        </authorList>
    </citation>
    <scope>NUCLEOTIDE SEQUENCE [LARGE SCALE GENOMIC DNA]</scope>
    <source>
        <strain evidence="1">ISS37</strain>
    </source>
</reference>
<comment type="caution">
    <text evidence="1">The sequence shown here is derived from an EMBL/GenBank/DDBJ whole genome shotgun (WGS) entry which is preliminary data.</text>
</comment>
<evidence type="ECO:0000313" key="1">
    <source>
        <dbReference type="EMBL" id="KRX21770.1"/>
    </source>
</evidence>
<accession>A0A0V0S5I9</accession>
<name>A0A0V0S5I9_9BILA</name>
<organism evidence="1 2">
    <name type="scientific">Trichinella nelsoni</name>
    <dbReference type="NCBI Taxonomy" id="6336"/>
    <lineage>
        <taxon>Eukaryota</taxon>
        <taxon>Metazoa</taxon>
        <taxon>Ecdysozoa</taxon>
        <taxon>Nematoda</taxon>
        <taxon>Enoplea</taxon>
        <taxon>Dorylaimia</taxon>
        <taxon>Trichinellida</taxon>
        <taxon>Trichinellidae</taxon>
        <taxon>Trichinella</taxon>
    </lineage>
</organism>
<dbReference type="Proteomes" id="UP000054630">
    <property type="component" value="Unassembled WGS sequence"/>
</dbReference>
<gene>
    <name evidence="1" type="ORF">T07_471</name>
</gene>
<dbReference type="EMBL" id="JYDL01000037">
    <property type="protein sequence ID" value="KRX21770.1"/>
    <property type="molecule type" value="Genomic_DNA"/>
</dbReference>
<keyword evidence="2" id="KW-1185">Reference proteome</keyword>
<dbReference type="OrthoDB" id="1305878at2759"/>
<proteinExistence type="predicted"/>